<evidence type="ECO:0000313" key="1">
    <source>
        <dbReference type="EMBL" id="MBB3966963.1"/>
    </source>
</evidence>
<gene>
    <name evidence="1" type="ORF">GGQ67_004656</name>
</gene>
<dbReference type="EMBL" id="JACIDW010000027">
    <property type="protein sequence ID" value="MBB3966963.1"/>
    <property type="molecule type" value="Genomic_DNA"/>
</dbReference>
<keyword evidence="2" id="KW-1185">Reference proteome</keyword>
<comment type="caution">
    <text evidence="1">The sequence shown here is derived from an EMBL/GenBank/DDBJ whole genome shotgun (WGS) entry which is preliminary data.</text>
</comment>
<dbReference type="Proteomes" id="UP000582090">
    <property type="component" value="Unassembled WGS sequence"/>
</dbReference>
<organism evidence="1 2">
    <name type="scientific">Rhizobium metallidurans</name>
    <dbReference type="NCBI Taxonomy" id="1265931"/>
    <lineage>
        <taxon>Bacteria</taxon>
        <taxon>Pseudomonadati</taxon>
        <taxon>Pseudomonadota</taxon>
        <taxon>Alphaproteobacteria</taxon>
        <taxon>Hyphomicrobiales</taxon>
        <taxon>Rhizobiaceae</taxon>
        <taxon>Rhizobium/Agrobacterium group</taxon>
        <taxon>Rhizobium</taxon>
    </lineage>
</organism>
<protein>
    <submittedName>
        <fullName evidence="1">Uncharacterized protein</fullName>
    </submittedName>
</protein>
<name>A0A7W6CXM0_9HYPH</name>
<proteinExistence type="predicted"/>
<accession>A0A7W6CXM0</accession>
<feature type="non-terminal residue" evidence="1">
    <location>
        <position position="59"/>
    </location>
</feature>
<reference evidence="1 2" key="1">
    <citation type="submission" date="2020-08" db="EMBL/GenBank/DDBJ databases">
        <title>Genomic Encyclopedia of Type Strains, Phase IV (KMG-IV): sequencing the most valuable type-strain genomes for metagenomic binning, comparative biology and taxonomic classification.</title>
        <authorList>
            <person name="Goeker M."/>
        </authorList>
    </citation>
    <scope>NUCLEOTIDE SEQUENCE [LARGE SCALE GENOMIC DNA]</scope>
    <source>
        <strain evidence="1 2">DSM 26575</strain>
    </source>
</reference>
<evidence type="ECO:0000313" key="2">
    <source>
        <dbReference type="Proteomes" id="UP000582090"/>
    </source>
</evidence>
<dbReference type="AlphaFoldDB" id="A0A7W6CXM0"/>
<sequence>MVNDLLKELYSNVVVPHMVRSRVEVLTIDKYPLSEVSHLNQEHCLSAILIQRIPHISGD</sequence>